<evidence type="ECO:0000313" key="4">
    <source>
        <dbReference type="Proteomes" id="UP000270471"/>
    </source>
</evidence>
<organism evidence="3 4">
    <name type="scientific">Streptomyces shenzhenensis</name>
    <dbReference type="NCBI Taxonomy" id="943815"/>
    <lineage>
        <taxon>Bacteria</taxon>
        <taxon>Bacillati</taxon>
        <taxon>Actinomycetota</taxon>
        <taxon>Actinomycetes</taxon>
        <taxon>Kitasatosporales</taxon>
        <taxon>Streptomycetaceae</taxon>
        <taxon>Streptomyces</taxon>
    </lineage>
</organism>
<feature type="transmembrane region" description="Helical" evidence="1">
    <location>
        <begin position="51"/>
        <end position="73"/>
    </location>
</feature>
<feature type="domain" description="DUF4328" evidence="2">
    <location>
        <begin position="54"/>
        <end position="189"/>
    </location>
</feature>
<keyword evidence="4" id="KW-1185">Reference proteome</keyword>
<dbReference type="EMBL" id="PENI01000006">
    <property type="protein sequence ID" value="RMB85767.1"/>
    <property type="molecule type" value="Genomic_DNA"/>
</dbReference>
<dbReference type="Pfam" id="PF14219">
    <property type="entry name" value="DUF4328"/>
    <property type="match status" value="1"/>
</dbReference>
<evidence type="ECO:0000313" key="3">
    <source>
        <dbReference type="EMBL" id="RMB85767.1"/>
    </source>
</evidence>
<dbReference type="InterPro" id="IPR025565">
    <property type="entry name" value="DUF4328"/>
</dbReference>
<sequence length="213" mass="22748">MATGALLVVGAAWLVRAVWEIRLAVTGEPASGPPDQGGGSHRTLTSLEDSYHIVGAVGDIVVPFCAVAFLVWLWRVRDNARTLSGRPPKYHGIWVYLGWIVPVGNLWVPRGLVADVHRASAPDRRLPPVLNVWWALWLIGMLSGVGLFYQDSRDEVIARAYTDVWQLLVSDAAVVGAAVAAVFVVRAVTAVQDERAAGGPVPAAADGSAGERV</sequence>
<keyword evidence="1" id="KW-0472">Membrane</keyword>
<name>A0A3M0I946_9ACTN</name>
<gene>
    <name evidence="3" type="ORF">CTZ28_11770</name>
</gene>
<dbReference type="OrthoDB" id="4174975at2"/>
<proteinExistence type="predicted"/>
<feature type="transmembrane region" description="Helical" evidence="1">
    <location>
        <begin position="93"/>
        <end position="112"/>
    </location>
</feature>
<dbReference type="RefSeq" id="WP_121889585.1">
    <property type="nucleotide sequence ID" value="NZ_PENI01000006.1"/>
</dbReference>
<protein>
    <recommendedName>
        <fullName evidence="2">DUF4328 domain-containing protein</fullName>
    </recommendedName>
</protein>
<dbReference type="AlphaFoldDB" id="A0A3M0I946"/>
<reference evidence="3 4" key="1">
    <citation type="submission" date="2017-11" db="EMBL/GenBank/DDBJ databases">
        <title>Draft genome of actinobacteria isolated from guarana (Paullinia cupana (Mart.) Ducke.</title>
        <authorList>
            <person name="Siqueira K.A."/>
            <person name="Liotti R.G."/>
            <person name="Mendes T.A.O."/>
            <person name="Soares M.A."/>
        </authorList>
    </citation>
    <scope>NUCLEOTIDE SEQUENCE [LARGE SCALE GENOMIC DNA]</scope>
    <source>
        <strain evidence="3 4">193</strain>
    </source>
</reference>
<evidence type="ECO:0000259" key="2">
    <source>
        <dbReference type="Pfam" id="PF14219"/>
    </source>
</evidence>
<comment type="caution">
    <text evidence="3">The sequence shown here is derived from an EMBL/GenBank/DDBJ whole genome shotgun (WGS) entry which is preliminary data.</text>
</comment>
<feature type="transmembrane region" description="Helical" evidence="1">
    <location>
        <begin position="132"/>
        <end position="149"/>
    </location>
</feature>
<keyword evidence="1" id="KW-1133">Transmembrane helix</keyword>
<evidence type="ECO:0000256" key="1">
    <source>
        <dbReference type="SAM" id="Phobius"/>
    </source>
</evidence>
<dbReference type="Proteomes" id="UP000270471">
    <property type="component" value="Unassembled WGS sequence"/>
</dbReference>
<keyword evidence="1" id="KW-0812">Transmembrane</keyword>
<accession>A0A3M0I946</accession>